<dbReference type="InterPro" id="IPR016152">
    <property type="entry name" value="PTrfase/Anion_transptr"/>
</dbReference>
<reference evidence="2 3" key="1">
    <citation type="submission" date="2023-03" db="EMBL/GenBank/DDBJ databases">
        <authorList>
            <person name="Uniacke-Lowe S."/>
            <person name="Ross P."/>
            <person name="Hill C."/>
        </authorList>
    </citation>
    <scope>NUCLEOTIDE SEQUENCE [LARGE SCALE GENOMIC DNA]</scope>
    <source>
        <strain evidence="2 3">APC 4016</strain>
    </source>
</reference>
<evidence type="ECO:0000313" key="2">
    <source>
        <dbReference type="EMBL" id="MDN3428662.1"/>
    </source>
</evidence>
<name>A0ABT7ZNB8_9BACL</name>
<feature type="domain" description="PTS EIIA type-2" evidence="1">
    <location>
        <begin position="1"/>
        <end position="148"/>
    </location>
</feature>
<dbReference type="PROSITE" id="PS51094">
    <property type="entry name" value="PTS_EIIA_TYPE_2"/>
    <property type="match status" value="1"/>
</dbReference>
<evidence type="ECO:0000313" key="3">
    <source>
        <dbReference type="Proteomes" id="UP001225873"/>
    </source>
</evidence>
<gene>
    <name evidence="2" type="ORF">QMA01_15260</name>
</gene>
<dbReference type="Gene3D" id="3.40.930.10">
    <property type="entry name" value="Mannitol-specific EII, Chain A"/>
    <property type="match status" value="1"/>
</dbReference>
<dbReference type="RefSeq" id="WP_290215420.1">
    <property type="nucleotide sequence ID" value="NZ_JASDCQ010000004.1"/>
</dbReference>
<dbReference type="CDD" id="cd00211">
    <property type="entry name" value="PTS_IIA_fru"/>
    <property type="match status" value="1"/>
</dbReference>
<comment type="caution">
    <text evidence="2">The sequence shown here is derived from an EMBL/GenBank/DDBJ whole genome shotgun (WGS) entry which is preliminary data.</text>
</comment>
<evidence type="ECO:0000259" key="1">
    <source>
        <dbReference type="PROSITE" id="PS51094"/>
    </source>
</evidence>
<dbReference type="EMBL" id="JASDCQ010000004">
    <property type="protein sequence ID" value="MDN3428662.1"/>
    <property type="molecule type" value="Genomic_DNA"/>
</dbReference>
<keyword evidence="2" id="KW-0762">Sugar transport</keyword>
<protein>
    <submittedName>
        <fullName evidence="2">PTS sugar transporter subunit IIA</fullName>
    </submittedName>
</protein>
<keyword evidence="2" id="KW-0813">Transport</keyword>
<dbReference type="Pfam" id="PF00359">
    <property type="entry name" value="PTS_EIIA_2"/>
    <property type="match status" value="1"/>
</dbReference>
<accession>A0ABT7ZNB8</accession>
<dbReference type="Proteomes" id="UP001225873">
    <property type="component" value="Unassembled WGS sequence"/>
</dbReference>
<dbReference type="SUPFAM" id="SSF55804">
    <property type="entry name" value="Phoshotransferase/anion transport protein"/>
    <property type="match status" value="1"/>
</dbReference>
<proteinExistence type="predicted"/>
<organism evidence="2 3">
    <name type="scientific">Planococcus notacanthi</name>
    <dbReference type="NCBI Taxonomy" id="3035188"/>
    <lineage>
        <taxon>Bacteria</taxon>
        <taxon>Bacillati</taxon>
        <taxon>Bacillota</taxon>
        <taxon>Bacilli</taxon>
        <taxon>Bacillales</taxon>
        <taxon>Caryophanaceae</taxon>
        <taxon>Planococcus</taxon>
    </lineage>
</organism>
<dbReference type="PANTHER" id="PTHR47738">
    <property type="entry name" value="PTS SYSTEM FRUCTOSE-LIKE EIIA COMPONENT-RELATED"/>
    <property type="match status" value="1"/>
</dbReference>
<keyword evidence="3" id="KW-1185">Reference proteome</keyword>
<dbReference type="InterPro" id="IPR051541">
    <property type="entry name" value="PTS_SugarTrans_NitroReg"/>
</dbReference>
<dbReference type="InterPro" id="IPR002178">
    <property type="entry name" value="PTS_EIIA_type-2_dom"/>
</dbReference>
<dbReference type="PANTHER" id="PTHR47738:SF3">
    <property type="entry name" value="PHOSPHOTRANSFERASE SYSTEM MANNITOL_FRUCTOSE-SPECIFIC IIA DOMAIN CONTAINING PROTEIN"/>
    <property type="match status" value="1"/>
</dbReference>
<sequence>MGIEEDLVFIDLEAATKEEALQLMGTRLAAGGFVKEGFIDSVMEREKNYPTGLPTEPFGVAIPHTDGDMVHESRIAFASLKSPVQFLMMGTDDKLVDVKLIFMLALNNPEDQLETLQKLIELIQNPDMVIKLAHTKSVDELNELIEGRL</sequence>